<dbReference type="InterPro" id="IPR013324">
    <property type="entry name" value="RNA_pol_sigma_r3/r4-like"/>
</dbReference>
<dbReference type="EMBL" id="JTLV02000001">
    <property type="protein sequence ID" value="PQM32287.1"/>
    <property type="molecule type" value="Genomic_DNA"/>
</dbReference>
<proteinExistence type="inferred from homology"/>
<dbReference type="Gene3D" id="1.10.10.10">
    <property type="entry name" value="Winged helix-like DNA-binding domain superfamily/Winged helix DNA-binding domain"/>
    <property type="match status" value="1"/>
</dbReference>
<dbReference type="InterPro" id="IPR036388">
    <property type="entry name" value="WH-like_DNA-bd_sf"/>
</dbReference>
<sequence length="106" mass="12588">MKDLEKSNELIILYDLYNSLLTPKQVKYFELYFFDDYSLSEIAGQKNVSRNAVYDSLLKITNALHKFENNLQLSYKQQQREVVCQQFDKIDECVPLIKKLKEIDND</sequence>
<dbReference type="PANTHER" id="PTHR40083">
    <property type="entry name" value="UPF0122 PROTEIN CBO2450/CLC_2298"/>
    <property type="match status" value="1"/>
</dbReference>
<dbReference type="InterPro" id="IPR054831">
    <property type="entry name" value="UPF0122_fam_protein"/>
</dbReference>
<comment type="similarity">
    <text evidence="1 3">Belongs to the UPF0122 family.</text>
</comment>
<dbReference type="Pfam" id="PF04297">
    <property type="entry name" value="UPF0122"/>
    <property type="match status" value="1"/>
</dbReference>
<gene>
    <name evidence="4" type="ORF">SMSRO_SF021930</name>
</gene>
<dbReference type="HAMAP" id="MF_00245">
    <property type="entry name" value="UPF0122"/>
    <property type="match status" value="1"/>
</dbReference>
<evidence type="ECO:0000256" key="3">
    <source>
        <dbReference type="HAMAP-Rule" id="MF_00245"/>
    </source>
</evidence>
<dbReference type="InterPro" id="IPR007394">
    <property type="entry name" value="UPF0122"/>
</dbReference>
<dbReference type="STRING" id="2138.SMSRO_v1c19900"/>
<reference evidence="4 5" key="1">
    <citation type="journal article" date="2015" name="MBio">
        <title>Genome sequence of the Drosophila melanogaster male-killing Spiroplasma strain MSRO endosymbiont.</title>
        <authorList>
            <person name="Paredes J.C."/>
            <person name="Herren J.K."/>
            <person name="Schupfer F."/>
            <person name="Marin R."/>
            <person name="Claverol S."/>
            <person name="Kuo C.H."/>
            <person name="Lemaitre B."/>
            <person name="Beven L."/>
        </authorList>
    </citation>
    <scope>NUCLEOTIDE SEQUENCE [LARGE SCALE GENOMIC DNA]</scope>
    <source>
        <strain evidence="4 5">MSRO</strain>
    </source>
</reference>
<evidence type="ECO:0000256" key="1">
    <source>
        <dbReference type="ARBA" id="ARBA00008720"/>
    </source>
</evidence>
<comment type="function">
    <text evidence="2 3">Might take part in the signal recognition particle (SRP) pathway. This is inferred from the conservation of its genetic proximity to ftsY/ffh. May be a regulatory protein.</text>
</comment>
<dbReference type="PANTHER" id="PTHR40083:SF1">
    <property type="entry name" value="UPF0122 PROTEIN YLXM"/>
    <property type="match status" value="1"/>
</dbReference>
<dbReference type="SUPFAM" id="SSF88659">
    <property type="entry name" value="Sigma3 and sigma4 domains of RNA polymerase sigma factors"/>
    <property type="match status" value="1"/>
</dbReference>
<dbReference type="NCBIfam" id="NF045758">
    <property type="entry name" value="YlxM"/>
    <property type="match status" value="1"/>
</dbReference>
<name>A0A2P6FFQ2_9MOLU</name>
<dbReference type="Proteomes" id="UP000031565">
    <property type="component" value="Unassembled WGS sequence"/>
</dbReference>
<accession>A0A2P6FFQ2</accession>
<organism evidence="4 5">
    <name type="scientific">Spiroplasma poulsonii</name>
    <dbReference type="NCBI Taxonomy" id="2138"/>
    <lineage>
        <taxon>Bacteria</taxon>
        <taxon>Bacillati</taxon>
        <taxon>Mycoplasmatota</taxon>
        <taxon>Mollicutes</taxon>
        <taxon>Entomoplasmatales</taxon>
        <taxon>Spiroplasmataceae</taxon>
        <taxon>Spiroplasma</taxon>
    </lineage>
</organism>
<evidence type="ECO:0000313" key="4">
    <source>
        <dbReference type="EMBL" id="PQM32287.1"/>
    </source>
</evidence>
<comment type="caution">
    <text evidence="4">The sequence shown here is derived from an EMBL/GenBank/DDBJ whole genome shotgun (WGS) entry which is preliminary data.</text>
</comment>
<dbReference type="AlphaFoldDB" id="A0A2P6FFQ2"/>
<dbReference type="GO" id="GO:0003677">
    <property type="term" value="F:DNA binding"/>
    <property type="evidence" value="ECO:0007669"/>
    <property type="project" value="UniProtKB-KW"/>
</dbReference>
<keyword evidence="5" id="KW-1185">Reference proteome</keyword>
<keyword evidence="4" id="KW-0238">DNA-binding</keyword>
<evidence type="ECO:0000256" key="2">
    <source>
        <dbReference type="ARBA" id="ARBA00024764"/>
    </source>
</evidence>
<dbReference type="OrthoDB" id="404035at2"/>
<protein>
    <recommendedName>
        <fullName evidence="3">UPF0122 protein SMSRO_SF021930</fullName>
    </recommendedName>
</protein>
<dbReference type="RefSeq" id="WP_040094300.1">
    <property type="nucleotide sequence ID" value="NZ_CM020866.1"/>
</dbReference>
<evidence type="ECO:0000313" key="5">
    <source>
        <dbReference type="Proteomes" id="UP000031565"/>
    </source>
</evidence>